<dbReference type="Pfam" id="PF06923">
    <property type="entry name" value="GutM"/>
    <property type="match status" value="1"/>
</dbReference>
<reference evidence="1 2" key="1">
    <citation type="submission" date="2023-07" db="EMBL/GenBank/DDBJ databases">
        <title>Sorghum-associated microbial communities from plants grown in Nebraska, USA.</title>
        <authorList>
            <person name="Schachtman D."/>
        </authorList>
    </citation>
    <scope>NUCLEOTIDE SEQUENCE [LARGE SCALE GENOMIC DNA]</scope>
    <source>
        <strain evidence="1 2">DS1607</strain>
    </source>
</reference>
<protein>
    <submittedName>
        <fullName evidence="1">Glucitol operon activator protein</fullName>
    </submittedName>
</protein>
<proteinExistence type="predicted"/>
<name>A0ABT9S3C3_9BURK</name>
<dbReference type="EMBL" id="JAUSRO010000003">
    <property type="protein sequence ID" value="MDP9898830.1"/>
    <property type="molecule type" value="Genomic_DNA"/>
</dbReference>
<keyword evidence="2" id="KW-1185">Reference proteome</keyword>
<accession>A0ABT9S3C3</accession>
<gene>
    <name evidence="1" type="ORF">J2W36_001074</name>
</gene>
<dbReference type="Proteomes" id="UP001226867">
    <property type="component" value="Unassembled WGS sequence"/>
</dbReference>
<organism evidence="1 2">
    <name type="scientific">Variovorax ginsengisoli</name>
    <dbReference type="NCBI Taxonomy" id="363844"/>
    <lineage>
        <taxon>Bacteria</taxon>
        <taxon>Pseudomonadati</taxon>
        <taxon>Pseudomonadota</taxon>
        <taxon>Betaproteobacteria</taxon>
        <taxon>Burkholderiales</taxon>
        <taxon>Comamonadaceae</taxon>
        <taxon>Variovorax</taxon>
    </lineage>
</organism>
<sequence>MQFTQSALLMLLLFWTLQIVGSWIQWKNYRTALGHATRRWGDGYVGMGRAQPRFGFGVIALLEVSPDLEVRSLQTMSGITVFARFKPLAGMQQGSLAELARRYAPGTDDSKLARAVRQAITQVEEVRAKKG</sequence>
<dbReference type="InterPro" id="IPR009693">
    <property type="entry name" value="Glucitol_operon_activator"/>
</dbReference>
<comment type="caution">
    <text evidence="1">The sequence shown here is derived from an EMBL/GenBank/DDBJ whole genome shotgun (WGS) entry which is preliminary data.</text>
</comment>
<evidence type="ECO:0000313" key="2">
    <source>
        <dbReference type="Proteomes" id="UP001226867"/>
    </source>
</evidence>
<dbReference type="RefSeq" id="WP_307688650.1">
    <property type="nucleotide sequence ID" value="NZ_JAUSRO010000003.1"/>
</dbReference>
<evidence type="ECO:0000313" key="1">
    <source>
        <dbReference type="EMBL" id="MDP9898830.1"/>
    </source>
</evidence>